<dbReference type="GO" id="GO:0055085">
    <property type="term" value="P:transmembrane transport"/>
    <property type="evidence" value="ECO:0007669"/>
    <property type="project" value="InterPro"/>
</dbReference>
<accession>D1CGV6</accession>
<name>D1CGV6_THET1</name>
<feature type="transmembrane region" description="Helical" evidence="5">
    <location>
        <begin position="99"/>
        <end position="126"/>
    </location>
</feature>
<keyword evidence="2 5" id="KW-0812">Transmembrane</keyword>
<gene>
    <name evidence="7" type="ordered locus">Tter_2074</name>
</gene>
<evidence type="ECO:0000313" key="7">
    <source>
        <dbReference type="EMBL" id="ACZ42977.1"/>
    </source>
</evidence>
<feature type="transmembrane region" description="Helical" evidence="5">
    <location>
        <begin position="138"/>
        <end position="161"/>
    </location>
</feature>
<dbReference type="OrthoDB" id="9769919at2"/>
<dbReference type="Proteomes" id="UP000000323">
    <property type="component" value="Chromosome 2"/>
</dbReference>
<comment type="subcellular location">
    <subcellularLocation>
        <location evidence="5">Cell membrane</location>
        <topology evidence="5">Multi-pass membrane protein</topology>
    </subcellularLocation>
    <subcellularLocation>
        <location evidence="1">Membrane</location>
        <topology evidence="1">Multi-pass membrane protein</topology>
    </subcellularLocation>
</comment>
<dbReference type="Pfam" id="PF00528">
    <property type="entry name" value="BPD_transp_1"/>
    <property type="match status" value="1"/>
</dbReference>
<keyword evidence="5" id="KW-0813">Transport</keyword>
<evidence type="ECO:0000259" key="6">
    <source>
        <dbReference type="PROSITE" id="PS50928"/>
    </source>
</evidence>
<protein>
    <submittedName>
        <fullName evidence="7">Binding-protein-dependent transport systems inner membrane component</fullName>
    </submittedName>
</protein>
<keyword evidence="8" id="KW-1185">Reference proteome</keyword>
<reference evidence="8" key="1">
    <citation type="journal article" date="2010" name="Stand. Genomic Sci.">
        <title>Complete genome sequence of 'Thermobaculum terrenum' type strain (YNP1).</title>
        <authorList>
            <person name="Kiss H."/>
            <person name="Cleland D."/>
            <person name="Lapidus A."/>
            <person name="Lucas S."/>
            <person name="Glavina Del Rio T."/>
            <person name="Nolan M."/>
            <person name="Tice H."/>
            <person name="Han C."/>
            <person name="Goodwin L."/>
            <person name="Pitluck S."/>
            <person name="Liolios K."/>
            <person name="Ivanova N."/>
            <person name="Mavromatis K."/>
            <person name="Ovchinnikova G."/>
            <person name="Pati A."/>
            <person name="Chen A."/>
            <person name="Palaniappan K."/>
            <person name="Land M."/>
            <person name="Hauser L."/>
            <person name="Chang Y."/>
            <person name="Jeffries C."/>
            <person name="Lu M."/>
            <person name="Brettin T."/>
            <person name="Detter J."/>
            <person name="Goker M."/>
            <person name="Tindall B."/>
            <person name="Beck B."/>
            <person name="McDermott T."/>
            <person name="Woyke T."/>
            <person name="Bristow J."/>
            <person name="Eisen J."/>
            <person name="Markowitz V."/>
            <person name="Hugenholtz P."/>
            <person name="Kyrpides N."/>
            <person name="Klenk H."/>
            <person name="Cheng J."/>
        </authorList>
    </citation>
    <scope>NUCLEOTIDE SEQUENCE [LARGE SCALE GENOMIC DNA]</scope>
    <source>
        <strain evidence="8">ATCC BAA-798 / YNP1</strain>
    </source>
</reference>
<dbReference type="RefSeq" id="WP_012876008.1">
    <property type="nucleotide sequence ID" value="NC_013526.1"/>
</dbReference>
<dbReference type="PANTHER" id="PTHR43376:SF1">
    <property type="entry name" value="OLIGOPEPTIDE TRANSPORT SYSTEM PERMEASE PROTEIN"/>
    <property type="match status" value="1"/>
</dbReference>
<feature type="transmembrane region" description="Helical" evidence="5">
    <location>
        <begin position="7"/>
        <end position="25"/>
    </location>
</feature>
<evidence type="ECO:0000256" key="1">
    <source>
        <dbReference type="ARBA" id="ARBA00004141"/>
    </source>
</evidence>
<dbReference type="SUPFAM" id="SSF161098">
    <property type="entry name" value="MetI-like"/>
    <property type="match status" value="1"/>
</dbReference>
<feature type="transmembrane region" description="Helical" evidence="5">
    <location>
        <begin position="188"/>
        <end position="209"/>
    </location>
</feature>
<dbReference type="HOGENOM" id="CLU_036879_1_0_0"/>
<evidence type="ECO:0000313" key="8">
    <source>
        <dbReference type="Proteomes" id="UP000000323"/>
    </source>
</evidence>
<sequence>MRFLLRRISFYLIAAWASITLNFFLPRAMPGDPASVIFASFRGQLRPEQLQSLKEAYGFVEGPLWKQYLTYLGQIASLNFGISISSFPAKVTTVISTGLAWTLLLGAVTLVIGFLLGNFLGVLAAWKRGGWVDTVLPPLTIFVGSFPYFWLAMLLLFLLGFKMGVFPMGHAYADNLAPQLSLRFVWSVIYHMILPALTIIVVSIGGWLLGMRNTMISVLGEDYVTMAEAKGLPQRRVMLNYAARNALLPSVTSFGMALGFVVSGQIVTEIVFSYPGVGYQLYRAVQNLDYPLMQALFLMITLAVLVANLLVDILYVRLDPRVRVR</sequence>
<dbReference type="InterPro" id="IPR035906">
    <property type="entry name" value="MetI-like_sf"/>
</dbReference>
<evidence type="ECO:0000256" key="4">
    <source>
        <dbReference type="ARBA" id="ARBA00023136"/>
    </source>
</evidence>
<dbReference type="eggNOG" id="COG0601">
    <property type="taxonomic scope" value="Bacteria"/>
</dbReference>
<feature type="transmembrane region" description="Helical" evidence="5">
    <location>
        <begin position="246"/>
        <end position="272"/>
    </location>
</feature>
<keyword evidence="3 5" id="KW-1133">Transmembrane helix</keyword>
<feature type="domain" description="ABC transmembrane type-1" evidence="6">
    <location>
        <begin position="99"/>
        <end position="311"/>
    </location>
</feature>
<dbReference type="STRING" id="525904.Tter_2074"/>
<evidence type="ECO:0000256" key="5">
    <source>
        <dbReference type="RuleBase" id="RU363032"/>
    </source>
</evidence>
<dbReference type="InterPro" id="IPR000515">
    <property type="entry name" value="MetI-like"/>
</dbReference>
<feature type="transmembrane region" description="Helical" evidence="5">
    <location>
        <begin position="292"/>
        <end position="316"/>
    </location>
</feature>
<dbReference type="EMBL" id="CP001826">
    <property type="protein sequence ID" value="ACZ42977.1"/>
    <property type="molecule type" value="Genomic_DNA"/>
</dbReference>
<keyword evidence="4 5" id="KW-0472">Membrane</keyword>
<comment type="similarity">
    <text evidence="5">Belongs to the binding-protein-dependent transport system permease family.</text>
</comment>
<dbReference type="AlphaFoldDB" id="D1CGV6"/>
<evidence type="ECO:0000256" key="3">
    <source>
        <dbReference type="ARBA" id="ARBA00022989"/>
    </source>
</evidence>
<dbReference type="KEGG" id="ttr:Tter_2074"/>
<dbReference type="PANTHER" id="PTHR43376">
    <property type="entry name" value="OLIGOPEPTIDE TRANSPORT SYSTEM PERMEASE PROTEIN"/>
    <property type="match status" value="1"/>
</dbReference>
<dbReference type="Gene3D" id="1.10.3720.10">
    <property type="entry name" value="MetI-like"/>
    <property type="match status" value="1"/>
</dbReference>
<proteinExistence type="inferred from homology"/>
<organism evidence="7 8">
    <name type="scientific">Thermobaculum terrenum (strain ATCC BAA-798 / CCMEE 7001 / YNP1)</name>
    <dbReference type="NCBI Taxonomy" id="525904"/>
    <lineage>
        <taxon>Bacteria</taxon>
        <taxon>Bacillati</taxon>
        <taxon>Chloroflexota</taxon>
        <taxon>Chloroflexia</taxon>
        <taxon>Candidatus Thermobaculales</taxon>
        <taxon>Candidatus Thermobaculaceae</taxon>
        <taxon>Thermobaculum</taxon>
    </lineage>
</organism>
<dbReference type="GO" id="GO:0005886">
    <property type="term" value="C:plasma membrane"/>
    <property type="evidence" value="ECO:0007669"/>
    <property type="project" value="UniProtKB-SubCell"/>
</dbReference>
<evidence type="ECO:0000256" key="2">
    <source>
        <dbReference type="ARBA" id="ARBA00022692"/>
    </source>
</evidence>
<dbReference type="CDD" id="cd06261">
    <property type="entry name" value="TM_PBP2"/>
    <property type="match status" value="1"/>
</dbReference>
<dbReference type="PROSITE" id="PS50928">
    <property type="entry name" value="ABC_TM1"/>
    <property type="match status" value="1"/>
</dbReference>